<dbReference type="SUPFAM" id="SSF89447">
    <property type="entry name" value="AbrB/MazE/MraZ-like"/>
    <property type="match status" value="1"/>
</dbReference>
<reference evidence="2" key="1">
    <citation type="journal article" date="2016" name="Int. J. Mol. Sci.">
        <title>Comparative genomics of the extreme acidophile Acidithiobacillus thiooxidans reveals intraspecific divergence and niche adaptation.</title>
        <authorList>
            <person name="Zhang X."/>
            <person name="Feng X."/>
            <person name="Tao J."/>
            <person name="Ma L."/>
            <person name="Xiao Y."/>
            <person name="Liang Y."/>
            <person name="Liu X."/>
            <person name="Yin H."/>
        </authorList>
    </citation>
    <scope>NUCLEOTIDE SEQUENCE [LARGE SCALE GENOMIC DNA]</scope>
    <source>
        <strain evidence="2">DXS-W</strain>
    </source>
</reference>
<dbReference type="PANTHER" id="PTHR40516:SF1">
    <property type="entry name" value="ANTITOXIN CHPS-RELATED"/>
    <property type="match status" value="1"/>
</dbReference>
<dbReference type="AlphaFoldDB" id="A0A1C2HVY8"/>
<evidence type="ECO:0000259" key="1">
    <source>
        <dbReference type="Pfam" id="PF04014"/>
    </source>
</evidence>
<dbReference type="InterPro" id="IPR039052">
    <property type="entry name" value="Antitox_PemI-like"/>
</dbReference>
<dbReference type="EMBL" id="LWRY01000296">
    <property type="protein sequence ID" value="OCX67857.1"/>
    <property type="molecule type" value="Genomic_DNA"/>
</dbReference>
<dbReference type="GO" id="GO:0097351">
    <property type="term" value="F:toxin sequestering activity"/>
    <property type="evidence" value="ECO:0007669"/>
    <property type="project" value="InterPro"/>
</dbReference>
<evidence type="ECO:0000313" key="2">
    <source>
        <dbReference type="EMBL" id="OCX67857.1"/>
    </source>
</evidence>
<dbReference type="InterPro" id="IPR007159">
    <property type="entry name" value="SpoVT-AbrB_dom"/>
</dbReference>
<comment type="caution">
    <text evidence="2">The sequence shown here is derived from an EMBL/GenBank/DDBJ whole genome shotgun (WGS) entry which is preliminary data.</text>
</comment>
<dbReference type="OrthoDB" id="9795766at2"/>
<dbReference type="Proteomes" id="UP000095008">
    <property type="component" value="Unassembled WGS sequence"/>
</dbReference>
<evidence type="ECO:0000313" key="3">
    <source>
        <dbReference type="Proteomes" id="UP000095008"/>
    </source>
</evidence>
<proteinExistence type="predicted"/>
<keyword evidence="3" id="KW-1185">Reference proteome</keyword>
<protein>
    <submittedName>
        <fullName evidence="2">AbrB family transcriptional regulator</fullName>
    </submittedName>
</protein>
<sequence length="84" mass="9383">MNQTKIQKWGHSMALRIPATTIRSWGVGEGQAVSLNIENGALVARPAQKRYTLDELLSQCDFTQPISTEEREWIDAPSVGIEEI</sequence>
<organism evidence="2 3">
    <name type="scientific">Acidithiobacillus thiooxidans</name>
    <name type="common">Thiobacillus thiooxidans</name>
    <dbReference type="NCBI Taxonomy" id="930"/>
    <lineage>
        <taxon>Bacteria</taxon>
        <taxon>Pseudomonadati</taxon>
        <taxon>Pseudomonadota</taxon>
        <taxon>Acidithiobacillia</taxon>
        <taxon>Acidithiobacillales</taxon>
        <taxon>Acidithiobacillaceae</taxon>
        <taxon>Acidithiobacillus</taxon>
    </lineage>
</organism>
<gene>
    <name evidence="2" type="ORF">A6M23_19790</name>
</gene>
<dbReference type="Gene3D" id="2.10.260.10">
    <property type="match status" value="1"/>
</dbReference>
<feature type="domain" description="SpoVT-AbrB" evidence="1">
    <location>
        <begin position="6"/>
        <end position="50"/>
    </location>
</feature>
<dbReference type="GO" id="GO:0003677">
    <property type="term" value="F:DNA binding"/>
    <property type="evidence" value="ECO:0007669"/>
    <property type="project" value="InterPro"/>
</dbReference>
<dbReference type="InterPro" id="IPR037914">
    <property type="entry name" value="SpoVT-AbrB_sf"/>
</dbReference>
<accession>A0A1C2HVY8</accession>
<dbReference type="RefSeq" id="WP_065974686.1">
    <property type="nucleotide sequence ID" value="NZ_JAWXYA010000007.1"/>
</dbReference>
<dbReference type="Pfam" id="PF04014">
    <property type="entry name" value="MazE_antitoxin"/>
    <property type="match status" value="1"/>
</dbReference>
<name>A0A1C2HVY8_ACITH</name>
<dbReference type="PANTHER" id="PTHR40516">
    <property type="entry name" value="ANTITOXIN CHPS-RELATED"/>
    <property type="match status" value="1"/>
</dbReference>